<dbReference type="SUPFAM" id="SSF46785">
    <property type="entry name" value="Winged helix' DNA-binding domain"/>
    <property type="match status" value="1"/>
</dbReference>
<dbReference type="InterPro" id="IPR058163">
    <property type="entry name" value="LysR-type_TF_proteobact-type"/>
</dbReference>
<dbReference type="InterPro" id="IPR036390">
    <property type="entry name" value="WH_DNA-bd_sf"/>
</dbReference>
<evidence type="ECO:0000313" key="7">
    <source>
        <dbReference type="Proteomes" id="UP000295719"/>
    </source>
</evidence>
<dbReference type="PRINTS" id="PR00039">
    <property type="entry name" value="HTHLYSR"/>
</dbReference>
<keyword evidence="3 6" id="KW-0238">DNA-binding</keyword>
<dbReference type="Gene3D" id="3.40.190.290">
    <property type="match status" value="1"/>
</dbReference>
<dbReference type="AlphaFoldDB" id="A0A4R3Z257"/>
<dbReference type="Pfam" id="PF00126">
    <property type="entry name" value="HTH_1"/>
    <property type="match status" value="1"/>
</dbReference>
<dbReference type="PANTHER" id="PTHR30537">
    <property type="entry name" value="HTH-TYPE TRANSCRIPTIONAL REGULATOR"/>
    <property type="match status" value="1"/>
</dbReference>
<feature type="domain" description="HTH lysR-type" evidence="5">
    <location>
        <begin position="2"/>
        <end position="59"/>
    </location>
</feature>
<dbReference type="SUPFAM" id="SSF53850">
    <property type="entry name" value="Periplasmic binding protein-like II"/>
    <property type="match status" value="1"/>
</dbReference>
<dbReference type="InterPro" id="IPR036388">
    <property type="entry name" value="WH-like_DNA-bd_sf"/>
</dbReference>
<gene>
    <name evidence="6" type="ORF">EDC52_103430</name>
</gene>
<dbReference type="PROSITE" id="PS50931">
    <property type="entry name" value="HTH_LYSR"/>
    <property type="match status" value="1"/>
</dbReference>
<reference evidence="6 7" key="1">
    <citation type="submission" date="2019-03" db="EMBL/GenBank/DDBJ databases">
        <title>Genomic Encyclopedia of Type Strains, Phase IV (KMG-IV): sequencing the most valuable type-strain genomes for metagenomic binning, comparative biology and taxonomic classification.</title>
        <authorList>
            <person name="Goeker M."/>
        </authorList>
    </citation>
    <scope>NUCLEOTIDE SEQUENCE [LARGE SCALE GENOMIC DNA]</scope>
    <source>
        <strain evidence="6 7">DSM 19580</strain>
    </source>
</reference>
<keyword evidence="2" id="KW-0805">Transcription regulation</keyword>
<dbReference type="PANTHER" id="PTHR30537:SF5">
    <property type="entry name" value="HTH-TYPE TRANSCRIPTIONAL ACTIVATOR TTDR-RELATED"/>
    <property type="match status" value="1"/>
</dbReference>
<keyword evidence="4" id="KW-0804">Transcription</keyword>
<dbReference type="Gene3D" id="1.10.10.10">
    <property type="entry name" value="Winged helix-like DNA-binding domain superfamily/Winged helix DNA-binding domain"/>
    <property type="match status" value="1"/>
</dbReference>
<proteinExistence type="inferred from homology"/>
<keyword evidence="7" id="KW-1185">Reference proteome</keyword>
<dbReference type="Pfam" id="PF03466">
    <property type="entry name" value="LysR_substrate"/>
    <property type="match status" value="1"/>
</dbReference>
<evidence type="ECO:0000256" key="3">
    <source>
        <dbReference type="ARBA" id="ARBA00023125"/>
    </source>
</evidence>
<dbReference type="InterPro" id="IPR000847">
    <property type="entry name" value="LysR_HTH_N"/>
</dbReference>
<dbReference type="OrthoDB" id="9110639at2"/>
<dbReference type="GO" id="GO:0043565">
    <property type="term" value="F:sequence-specific DNA binding"/>
    <property type="evidence" value="ECO:0007669"/>
    <property type="project" value="TreeGrafter"/>
</dbReference>
<comment type="caution">
    <text evidence="6">The sequence shown here is derived from an EMBL/GenBank/DDBJ whole genome shotgun (WGS) entry which is preliminary data.</text>
</comment>
<sequence length="296" mass="33045">MMEMNSLNAFISVAKEQSFAAAGLKLGLTRSAIGKSVARLEQQLGVRLFHRTTRSLSLTAEGSLFYQRCAQALQDLEEAAANIRQDKPYPKGTLKLTVAAAFGRSQLLPVLRDYAERWPEVKIEVNFSDGVKDLIEGGLDLAIRLGVPPDDTSNLVVRTLTRFSSAMVASPDYLHRQGKPETLADIIHHDRLMYGTHYRPLSWQLLHSQGEVTDIRGNDRCYFDSAEALRDAAVAGMGIALLPEFIIRQSVNNGELIPLFAEYRTNEIPVYILYPTRRYLTAKVRCFIDMLVDAVG</sequence>
<protein>
    <submittedName>
        <fullName evidence="6">DNA-binding transcriptional LysR family regulator</fullName>
    </submittedName>
</protein>
<name>A0A4R3Z257_9GAMM</name>
<evidence type="ECO:0000313" key="6">
    <source>
        <dbReference type="EMBL" id="TCV98338.1"/>
    </source>
</evidence>
<organism evidence="6 7">
    <name type="scientific">Biostraticola tofi</name>
    <dbReference type="NCBI Taxonomy" id="466109"/>
    <lineage>
        <taxon>Bacteria</taxon>
        <taxon>Pseudomonadati</taxon>
        <taxon>Pseudomonadota</taxon>
        <taxon>Gammaproteobacteria</taxon>
        <taxon>Enterobacterales</taxon>
        <taxon>Bruguierivoracaceae</taxon>
        <taxon>Biostraticola</taxon>
    </lineage>
</organism>
<accession>A0A4R3Z257</accession>
<evidence type="ECO:0000256" key="4">
    <source>
        <dbReference type="ARBA" id="ARBA00023163"/>
    </source>
</evidence>
<dbReference type="Proteomes" id="UP000295719">
    <property type="component" value="Unassembled WGS sequence"/>
</dbReference>
<evidence type="ECO:0000259" key="5">
    <source>
        <dbReference type="PROSITE" id="PS50931"/>
    </source>
</evidence>
<dbReference type="EMBL" id="SMCR01000003">
    <property type="protein sequence ID" value="TCV98338.1"/>
    <property type="molecule type" value="Genomic_DNA"/>
</dbReference>
<dbReference type="InterPro" id="IPR005119">
    <property type="entry name" value="LysR_subst-bd"/>
</dbReference>
<dbReference type="GO" id="GO:0003700">
    <property type="term" value="F:DNA-binding transcription factor activity"/>
    <property type="evidence" value="ECO:0007669"/>
    <property type="project" value="InterPro"/>
</dbReference>
<dbReference type="CDD" id="cd08422">
    <property type="entry name" value="PBP2_CrgA_like"/>
    <property type="match status" value="1"/>
</dbReference>
<dbReference type="GO" id="GO:0006351">
    <property type="term" value="P:DNA-templated transcription"/>
    <property type="evidence" value="ECO:0007669"/>
    <property type="project" value="TreeGrafter"/>
</dbReference>
<evidence type="ECO:0000256" key="2">
    <source>
        <dbReference type="ARBA" id="ARBA00023015"/>
    </source>
</evidence>
<dbReference type="FunFam" id="1.10.10.10:FF:000001">
    <property type="entry name" value="LysR family transcriptional regulator"/>
    <property type="match status" value="1"/>
</dbReference>
<comment type="similarity">
    <text evidence="1">Belongs to the LysR transcriptional regulatory family.</text>
</comment>
<evidence type="ECO:0000256" key="1">
    <source>
        <dbReference type="ARBA" id="ARBA00009437"/>
    </source>
</evidence>